<gene>
    <name evidence="2" type="ORF">A2828_01145</name>
</gene>
<evidence type="ECO:0000313" key="3">
    <source>
        <dbReference type="Proteomes" id="UP000178869"/>
    </source>
</evidence>
<proteinExistence type="predicted"/>
<name>A0A1G2PDR1_9BACT</name>
<accession>A0A1G2PDR1</accession>
<dbReference type="Gene3D" id="3.40.50.150">
    <property type="entry name" value="Vaccinia Virus protein VP39"/>
    <property type="match status" value="1"/>
</dbReference>
<dbReference type="Pfam" id="PF07669">
    <property type="entry name" value="Eco57I"/>
    <property type="match status" value="1"/>
</dbReference>
<dbReference type="CDD" id="cd02440">
    <property type="entry name" value="AdoMet_MTases"/>
    <property type="match status" value="1"/>
</dbReference>
<dbReference type="AlphaFoldDB" id="A0A1G2PDR1"/>
<evidence type="ECO:0000259" key="1">
    <source>
        <dbReference type="Pfam" id="PF07669"/>
    </source>
</evidence>
<dbReference type="GO" id="GO:0032259">
    <property type="term" value="P:methylation"/>
    <property type="evidence" value="ECO:0007669"/>
    <property type="project" value="InterPro"/>
</dbReference>
<dbReference type="GO" id="GO:0003676">
    <property type="term" value="F:nucleic acid binding"/>
    <property type="evidence" value="ECO:0007669"/>
    <property type="project" value="InterPro"/>
</dbReference>
<protein>
    <recommendedName>
        <fullName evidence="1">Type II methyltransferase M.TaqI-like domain-containing protein</fullName>
    </recommendedName>
</protein>
<dbReference type="EMBL" id="MHSR01000015">
    <property type="protein sequence ID" value="OHA46468.1"/>
    <property type="molecule type" value="Genomic_DNA"/>
</dbReference>
<dbReference type="GO" id="GO:0006304">
    <property type="term" value="P:DNA modification"/>
    <property type="evidence" value="ECO:0007669"/>
    <property type="project" value="InterPro"/>
</dbReference>
<feature type="domain" description="Type II methyltransferase M.TaqI-like" evidence="1">
    <location>
        <begin position="74"/>
        <end position="182"/>
    </location>
</feature>
<sequence>MTTVNFKVLALNHKTNEREMNKKQLGQFFTINSDYILNGLDKYVRNKTVVDPFAGSGDLLMWAEKQGARKVRGYDVDKKLVDNKNIFLNDSIRTPQAYKFVLTNPPYLNINKANKSIKERYFYKFSFEDLYQISLVSILNSDEGIVIVPINFLSAENSKKIRDIFFGKFRIVEMNYFKQQVFPDTTYNVIAFYYRKKTAIHNSSFAIKTSIYPDRKSVSIQLDKQYHWTIGGKIRTLINGQQNVLGIRRLVESDIKSGPIKIKAAYNHVKDVREFRISKDVHGIINSNLILLKAIDSGTPNGKIALENIREYGVECLISKPSSRHMIQLIFDTPIPVRQQKQIIDKFNKEINKLRDNHLSLFMTNYRDNDRKRISFDFVYKFINYIYVNKINSIGQEALI</sequence>
<reference evidence="2 3" key="1">
    <citation type="journal article" date="2016" name="Nat. Commun.">
        <title>Thousands of microbial genomes shed light on interconnected biogeochemical processes in an aquifer system.</title>
        <authorList>
            <person name="Anantharaman K."/>
            <person name="Brown C.T."/>
            <person name="Hug L.A."/>
            <person name="Sharon I."/>
            <person name="Castelle C.J."/>
            <person name="Probst A.J."/>
            <person name="Thomas B.C."/>
            <person name="Singh A."/>
            <person name="Wilkins M.J."/>
            <person name="Karaoz U."/>
            <person name="Brodie E.L."/>
            <person name="Williams K.H."/>
            <person name="Hubbard S.S."/>
            <person name="Banfield J.F."/>
        </authorList>
    </citation>
    <scope>NUCLEOTIDE SEQUENCE [LARGE SCALE GENOMIC DNA]</scope>
</reference>
<dbReference type="InterPro" id="IPR002052">
    <property type="entry name" value="DNA_methylase_N6_adenine_CS"/>
</dbReference>
<dbReference type="InterPro" id="IPR011639">
    <property type="entry name" value="MethylTrfase_TaqI-like_dom"/>
</dbReference>
<dbReference type="GO" id="GO:0009007">
    <property type="term" value="F:site-specific DNA-methyltransferase (adenine-specific) activity"/>
    <property type="evidence" value="ECO:0007669"/>
    <property type="project" value="UniProtKB-EC"/>
</dbReference>
<evidence type="ECO:0000313" key="2">
    <source>
        <dbReference type="EMBL" id="OHA46468.1"/>
    </source>
</evidence>
<organism evidence="2 3">
    <name type="scientific">Candidatus Terrybacteria bacterium RIFCSPHIGHO2_01_FULL_43_35</name>
    <dbReference type="NCBI Taxonomy" id="1802361"/>
    <lineage>
        <taxon>Bacteria</taxon>
        <taxon>Candidatus Terryibacteriota</taxon>
    </lineage>
</organism>
<dbReference type="SUPFAM" id="SSF53335">
    <property type="entry name" value="S-adenosyl-L-methionine-dependent methyltransferases"/>
    <property type="match status" value="1"/>
</dbReference>
<dbReference type="PROSITE" id="PS00092">
    <property type="entry name" value="N6_MTASE"/>
    <property type="match status" value="1"/>
</dbReference>
<dbReference type="Proteomes" id="UP000178869">
    <property type="component" value="Unassembled WGS sequence"/>
</dbReference>
<comment type="caution">
    <text evidence="2">The sequence shown here is derived from an EMBL/GenBank/DDBJ whole genome shotgun (WGS) entry which is preliminary data.</text>
</comment>
<dbReference type="InterPro" id="IPR029063">
    <property type="entry name" value="SAM-dependent_MTases_sf"/>
</dbReference>